<protein>
    <recommendedName>
        <fullName evidence="1">F-box domain-containing protein</fullName>
    </recommendedName>
</protein>
<proteinExistence type="predicted"/>
<dbReference type="SUPFAM" id="SSF52047">
    <property type="entry name" value="RNI-like"/>
    <property type="match status" value="1"/>
</dbReference>
<dbReference type="GeneID" id="83215801"/>
<dbReference type="PANTHER" id="PTHR13318">
    <property type="entry name" value="PARTNER OF PAIRED, ISOFORM B-RELATED"/>
    <property type="match status" value="1"/>
</dbReference>
<dbReference type="InterPro" id="IPR032675">
    <property type="entry name" value="LRR_dom_sf"/>
</dbReference>
<evidence type="ECO:0000313" key="3">
    <source>
        <dbReference type="Proteomes" id="UP001234581"/>
    </source>
</evidence>
<reference evidence="2 3" key="1">
    <citation type="submission" date="2023-03" db="EMBL/GenBank/DDBJ databases">
        <title>Genome sequence of Lichtheimia ornata CBS 291.66.</title>
        <authorList>
            <person name="Mohabir J.T."/>
            <person name="Shea T.P."/>
            <person name="Kurbessoian T."/>
            <person name="Berby B."/>
            <person name="Fontaine J."/>
            <person name="Livny J."/>
            <person name="Gnirke A."/>
            <person name="Stajich J.E."/>
            <person name="Cuomo C.A."/>
        </authorList>
    </citation>
    <scope>NUCLEOTIDE SEQUENCE [LARGE SCALE GENOMIC DNA]</scope>
    <source>
        <strain evidence="2">CBS 291.66</strain>
    </source>
</reference>
<dbReference type="Pfam" id="PF12937">
    <property type="entry name" value="F-box-like"/>
    <property type="match status" value="1"/>
</dbReference>
<evidence type="ECO:0000259" key="1">
    <source>
        <dbReference type="PROSITE" id="PS50181"/>
    </source>
</evidence>
<dbReference type="Proteomes" id="UP001234581">
    <property type="component" value="Unassembled WGS sequence"/>
</dbReference>
<keyword evidence="3" id="KW-1185">Reference proteome</keyword>
<dbReference type="PROSITE" id="PS50181">
    <property type="entry name" value="FBOX"/>
    <property type="match status" value="1"/>
</dbReference>
<dbReference type="SMART" id="SM00367">
    <property type="entry name" value="LRR_CC"/>
    <property type="match status" value="11"/>
</dbReference>
<gene>
    <name evidence="2" type="ORF">O0I10_008394</name>
</gene>
<organism evidence="2 3">
    <name type="scientific">Lichtheimia ornata</name>
    <dbReference type="NCBI Taxonomy" id="688661"/>
    <lineage>
        <taxon>Eukaryota</taxon>
        <taxon>Fungi</taxon>
        <taxon>Fungi incertae sedis</taxon>
        <taxon>Mucoromycota</taxon>
        <taxon>Mucoromycotina</taxon>
        <taxon>Mucoromycetes</taxon>
        <taxon>Mucorales</taxon>
        <taxon>Lichtheimiaceae</taxon>
        <taxon>Lichtheimia</taxon>
    </lineage>
</organism>
<dbReference type="SMART" id="SM00256">
    <property type="entry name" value="FBOX"/>
    <property type="match status" value="1"/>
</dbReference>
<dbReference type="InterPro" id="IPR001810">
    <property type="entry name" value="F-box_dom"/>
</dbReference>
<sequence length="463" mass="51498">MTVDDPVDALILQLPDELQIKILGYLPPTERLRAAGVCQKWKLLAFDGTLWAKIDARPFYRVIPSEQLLHLGMAAGRFLREANFRGCLQLTGHGLRTLSNYCPNIHNLQLRDCRSLSTHSIACFLHSATQLHALDLSCLDTVTNTTLINSVAQLPLLERLNIAWCRNVSGHGVQAVARSCVHLTILILNGCSQLDETTMATLGSCLTHIQHLSVASCISLTDQALLAFLQNELPHLSHLNVSQCARLSDASLRHIALHTTPQLSKLELAGCVLLTDQGFCFLAPRVTSLVHLDLEDLQQITGTTVKALANNEPRLQHFGLANCTHIADDAIIHLVLYGVCRHLSHLELDNSMITDRALHTIAMSLRERNDNNRTTLHIQVLDCANVSEEGIKSAMSTAGAVLFIKSFYSWQDIVIQDDDDEDNEEQGIMARRRSRRRTYNTIGHQRRRPDAVGHPNTINCIIL</sequence>
<accession>A0AAD7XT39</accession>
<evidence type="ECO:0000313" key="2">
    <source>
        <dbReference type="EMBL" id="KAJ8655954.1"/>
    </source>
</evidence>
<dbReference type="InterPro" id="IPR036047">
    <property type="entry name" value="F-box-like_dom_sf"/>
</dbReference>
<dbReference type="GO" id="GO:0019005">
    <property type="term" value="C:SCF ubiquitin ligase complex"/>
    <property type="evidence" value="ECO:0007669"/>
    <property type="project" value="TreeGrafter"/>
</dbReference>
<comment type="caution">
    <text evidence="2">The sequence shown here is derived from an EMBL/GenBank/DDBJ whole genome shotgun (WGS) entry which is preliminary data.</text>
</comment>
<dbReference type="InterPro" id="IPR006553">
    <property type="entry name" value="Leu-rich_rpt_Cys-con_subtyp"/>
</dbReference>
<dbReference type="RefSeq" id="XP_058340867.1">
    <property type="nucleotide sequence ID" value="XM_058488397.1"/>
</dbReference>
<dbReference type="InterPro" id="IPR057207">
    <property type="entry name" value="FBXL15_LRR"/>
</dbReference>
<name>A0AAD7XT39_9FUNG</name>
<dbReference type="AlphaFoldDB" id="A0AAD7XT39"/>
<dbReference type="GO" id="GO:0031146">
    <property type="term" value="P:SCF-dependent proteasomal ubiquitin-dependent protein catabolic process"/>
    <property type="evidence" value="ECO:0007669"/>
    <property type="project" value="TreeGrafter"/>
</dbReference>
<dbReference type="SUPFAM" id="SSF81383">
    <property type="entry name" value="F-box domain"/>
    <property type="match status" value="1"/>
</dbReference>
<feature type="domain" description="F-box" evidence="1">
    <location>
        <begin position="8"/>
        <end position="54"/>
    </location>
</feature>
<dbReference type="EMBL" id="JARTCD010000044">
    <property type="protein sequence ID" value="KAJ8655954.1"/>
    <property type="molecule type" value="Genomic_DNA"/>
</dbReference>
<dbReference type="Pfam" id="PF25372">
    <property type="entry name" value="DUF7885"/>
    <property type="match status" value="1"/>
</dbReference>
<dbReference type="Gene3D" id="3.80.10.10">
    <property type="entry name" value="Ribonuclease Inhibitor"/>
    <property type="match status" value="2"/>
</dbReference>